<gene>
    <name evidence="1" type="ORF">NQ176_g5874</name>
</gene>
<protein>
    <submittedName>
        <fullName evidence="1">Uncharacterized protein</fullName>
    </submittedName>
</protein>
<reference evidence="1" key="1">
    <citation type="submission" date="2022-08" db="EMBL/GenBank/DDBJ databases">
        <title>Genome Sequence of Lecanicillium fungicola.</title>
        <authorList>
            <person name="Buettner E."/>
        </authorList>
    </citation>
    <scope>NUCLEOTIDE SEQUENCE</scope>
    <source>
        <strain evidence="1">Babe33</strain>
    </source>
</reference>
<keyword evidence="2" id="KW-1185">Reference proteome</keyword>
<evidence type="ECO:0000313" key="2">
    <source>
        <dbReference type="Proteomes" id="UP001143910"/>
    </source>
</evidence>
<comment type="caution">
    <text evidence="1">The sequence shown here is derived from an EMBL/GenBank/DDBJ whole genome shotgun (WGS) entry which is preliminary data.</text>
</comment>
<dbReference type="EMBL" id="JANJQO010000787">
    <property type="protein sequence ID" value="KAJ2974780.1"/>
    <property type="molecule type" value="Genomic_DNA"/>
</dbReference>
<proteinExistence type="predicted"/>
<sequence>MYFNLSTIKAIGIAAILGSALANPVGDLDTRASVSELESRIAGNEASALLCITPGNKKCGLFVTYTNGPSRQSVRTQSGGTVACAVQMLRKHTNGAGFWANINAIGNAGLNIGYNPTNQKMNLGKATWSRNDQAYLRGRCQNEFGWSDVLDTSQSTESFYGDLPKKLF</sequence>
<evidence type="ECO:0000313" key="1">
    <source>
        <dbReference type="EMBL" id="KAJ2974780.1"/>
    </source>
</evidence>
<organism evidence="1 2">
    <name type="scientific">Zarea fungicola</name>
    <dbReference type="NCBI Taxonomy" id="93591"/>
    <lineage>
        <taxon>Eukaryota</taxon>
        <taxon>Fungi</taxon>
        <taxon>Dikarya</taxon>
        <taxon>Ascomycota</taxon>
        <taxon>Pezizomycotina</taxon>
        <taxon>Sordariomycetes</taxon>
        <taxon>Hypocreomycetidae</taxon>
        <taxon>Hypocreales</taxon>
        <taxon>Cordycipitaceae</taxon>
        <taxon>Zarea</taxon>
    </lineage>
</organism>
<dbReference type="Proteomes" id="UP001143910">
    <property type="component" value="Unassembled WGS sequence"/>
</dbReference>
<name>A0ACC1N670_9HYPO</name>
<accession>A0ACC1N670</accession>